<dbReference type="InterPro" id="IPR006439">
    <property type="entry name" value="HAD-SF_hydro_IA"/>
</dbReference>
<evidence type="ECO:0000256" key="1">
    <source>
        <dbReference type="ARBA" id="ARBA00001946"/>
    </source>
</evidence>
<gene>
    <name evidence="6" type="ORF">AXW67_28705</name>
</gene>
<dbReference type="InterPro" id="IPR023198">
    <property type="entry name" value="PGP-like_dom2"/>
</dbReference>
<keyword evidence="3" id="KW-0479">Metal-binding</keyword>
<evidence type="ECO:0000256" key="5">
    <source>
        <dbReference type="ARBA" id="ARBA00023277"/>
    </source>
</evidence>
<dbReference type="SUPFAM" id="SSF56784">
    <property type="entry name" value="HAD-like"/>
    <property type="match status" value="1"/>
</dbReference>
<organism evidence="6 7">
    <name type="scientific">Bradyrhizobium neotropicale</name>
    <dbReference type="NCBI Taxonomy" id="1497615"/>
    <lineage>
        <taxon>Bacteria</taxon>
        <taxon>Pseudomonadati</taxon>
        <taxon>Pseudomonadota</taxon>
        <taxon>Alphaproteobacteria</taxon>
        <taxon>Hyphomicrobiales</taxon>
        <taxon>Nitrobacteraceae</taxon>
        <taxon>Bradyrhizobium</taxon>
    </lineage>
</organism>
<accession>A0A176YPA0</accession>
<protein>
    <submittedName>
        <fullName evidence="6">Haloacid dehalogenase</fullName>
    </submittedName>
</protein>
<name>A0A176YPA0_9BRAD</name>
<reference evidence="6 7" key="1">
    <citation type="submission" date="2016-02" db="EMBL/GenBank/DDBJ databases">
        <title>Draft genome sequence of the strain BR 10247T Bradyrhizobium neotropicale isolated from nodules of Centrolobium paraense.</title>
        <authorList>
            <person name="Simoes-Araujo J.L."/>
            <person name="Barauna A.C."/>
            <person name="Silva K."/>
            <person name="Zilli J.E."/>
        </authorList>
    </citation>
    <scope>NUCLEOTIDE SEQUENCE [LARGE SCALE GENOMIC DNA]</scope>
    <source>
        <strain evidence="6 7">BR 10247</strain>
    </source>
</reference>
<comment type="cofactor">
    <cofactor evidence="1">
        <name>Mg(2+)</name>
        <dbReference type="ChEBI" id="CHEBI:18420"/>
    </cofactor>
</comment>
<dbReference type="GO" id="GO:0046872">
    <property type="term" value="F:metal ion binding"/>
    <property type="evidence" value="ECO:0007669"/>
    <property type="project" value="UniProtKB-KW"/>
</dbReference>
<keyword evidence="4" id="KW-0460">Magnesium</keyword>
<dbReference type="AlphaFoldDB" id="A0A176YPA0"/>
<dbReference type="InterPro" id="IPR023214">
    <property type="entry name" value="HAD_sf"/>
</dbReference>
<evidence type="ECO:0000256" key="2">
    <source>
        <dbReference type="ARBA" id="ARBA00006171"/>
    </source>
</evidence>
<dbReference type="CDD" id="cd07505">
    <property type="entry name" value="HAD_BPGM-like"/>
    <property type="match status" value="1"/>
</dbReference>
<comment type="similarity">
    <text evidence="2">Belongs to the HAD-like hydrolase superfamily. CbbY/CbbZ/Gph/YieH family.</text>
</comment>
<evidence type="ECO:0000313" key="6">
    <source>
        <dbReference type="EMBL" id="OAF08631.1"/>
    </source>
</evidence>
<dbReference type="SFLD" id="SFLDS00003">
    <property type="entry name" value="Haloacid_Dehalogenase"/>
    <property type="match status" value="1"/>
</dbReference>
<dbReference type="InterPro" id="IPR036412">
    <property type="entry name" value="HAD-like_sf"/>
</dbReference>
<keyword evidence="5" id="KW-0119">Carbohydrate metabolism</keyword>
<dbReference type="NCBIfam" id="TIGR01509">
    <property type="entry name" value="HAD-SF-IA-v3"/>
    <property type="match status" value="1"/>
</dbReference>
<comment type="caution">
    <text evidence="6">The sequence shown here is derived from an EMBL/GenBank/DDBJ whole genome shotgun (WGS) entry which is preliminary data.</text>
</comment>
<dbReference type="InterPro" id="IPR051600">
    <property type="entry name" value="Beta-PGM-like"/>
</dbReference>
<dbReference type="EMBL" id="LSEF01000102">
    <property type="protein sequence ID" value="OAF08631.1"/>
    <property type="molecule type" value="Genomic_DNA"/>
</dbReference>
<keyword evidence="7" id="KW-1185">Reference proteome</keyword>
<dbReference type="Pfam" id="PF13419">
    <property type="entry name" value="HAD_2"/>
    <property type="match status" value="1"/>
</dbReference>
<sequence>MIETIGRALLFDIDGTLANTDPLHLKAFNQVLGPRGHVFDHARFSRELQGFSNASIGERFLIEEAPERRVAILGEKEEVFRALVAGQIEPLPGLMALLDRADAAGIPMVAVTNAPRLNAELLLSGLGITKRFKAIVIGDELAHGKPHPLPYQEGLRFVDADARASIAFEDSRSGVQSATAAGIPTIGIRTSLSHADLVAAGAIASASAFDDPELLARLAAKMAR</sequence>
<evidence type="ECO:0000256" key="3">
    <source>
        <dbReference type="ARBA" id="ARBA00022723"/>
    </source>
</evidence>
<dbReference type="Gene3D" id="1.10.150.240">
    <property type="entry name" value="Putative phosphatase, domain 2"/>
    <property type="match status" value="1"/>
</dbReference>
<proteinExistence type="inferred from homology"/>
<dbReference type="SFLD" id="SFLDG01129">
    <property type="entry name" value="C1.5:_HAD__Beta-PGM__Phosphata"/>
    <property type="match status" value="1"/>
</dbReference>
<dbReference type="RefSeq" id="WP_063681605.1">
    <property type="nucleotide sequence ID" value="NZ_LSEF01000102.1"/>
</dbReference>
<dbReference type="Gene3D" id="3.40.50.1000">
    <property type="entry name" value="HAD superfamily/HAD-like"/>
    <property type="match status" value="1"/>
</dbReference>
<dbReference type="Proteomes" id="UP000077173">
    <property type="component" value="Unassembled WGS sequence"/>
</dbReference>
<dbReference type="PANTHER" id="PTHR46193">
    <property type="entry name" value="6-PHOSPHOGLUCONATE PHOSPHATASE"/>
    <property type="match status" value="1"/>
</dbReference>
<evidence type="ECO:0000256" key="4">
    <source>
        <dbReference type="ARBA" id="ARBA00022842"/>
    </source>
</evidence>
<evidence type="ECO:0000313" key="7">
    <source>
        <dbReference type="Proteomes" id="UP000077173"/>
    </source>
</evidence>
<dbReference type="GO" id="GO:0003824">
    <property type="term" value="F:catalytic activity"/>
    <property type="evidence" value="ECO:0007669"/>
    <property type="project" value="UniProtKB-ARBA"/>
</dbReference>
<dbReference type="InterPro" id="IPR041492">
    <property type="entry name" value="HAD_2"/>
</dbReference>
<dbReference type="PANTHER" id="PTHR46193:SF18">
    <property type="entry name" value="HEXITOL PHOSPHATASE B"/>
    <property type="match status" value="1"/>
</dbReference>